<name>A0A2C9CXZ6_9CAUD</name>
<sequence>MTDNEKLENILIEALTIINTSTYNFETSKDDSKSRFVLCGKRAQLKLYFSAKYGELSIEFIHHLIGDTLSFQINYYDDSDEDDDYHNLYGEIRIPRTEEQYFQYYTIQDHVFSLEFYKLLENIMNELLVKWQSG</sequence>
<dbReference type="EMBL" id="LR596615">
    <property type="protein sequence ID" value="VUE36492.1"/>
    <property type="molecule type" value="Genomic_DNA"/>
</dbReference>
<protein>
    <submittedName>
        <fullName evidence="1">G446 protein</fullName>
    </submittedName>
</protein>
<reference evidence="2 4" key="3">
    <citation type="submission" date="2019-06" db="EMBL/GenBank/DDBJ databases">
        <authorList>
            <person name="Bower L."/>
            <person name="Leinonen R."/>
        </authorList>
    </citation>
    <scope>NUCLEOTIDE SEQUENCE [LARGE SCALE GENOMIC DNA]</scope>
</reference>
<keyword evidence="3" id="KW-1185">Reference proteome</keyword>
<accession>A0A2C9CXZ6</accession>
<proteinExistence type="predicted"/>
<evidence type="ECO:0000313" key="1">
    <source>
        <dbReference type="EMBL" id="SOK58723.1"/>
    </source>
</evidence>
<reference evidence="1" key="2">
    <citation type="submission" date="2017-10" db="EMBL/GenBank/DDBJ databases">
        <authorList>
            <person name="Banno H."/>
            <person name="Chua N.-H."/>
        </authorList>
    </citation>
    <scope>NUCLEOTIDE SEQUENCE [LARGE SCALE GENOMIC DNA]</scope>
</reference>
<evidence type="ECO:0000313" key="2">
    <source>
        <dbReference type="EMBL" id="VUE36492.1"/>
    </source>
</evidence>
<organism evidence="1 3">
    <name type="scientific">Yersinia phage fHe-Yen9-04</name>
    <dbReference type="NCBI Taxonomy" id="2052742"/>
    <lineage>
        <taxon>Viruses</taxon>
        <taxon>Duplodnaviria</taxon>
        <taxon>Heunggongvirae</taxon>
        <taxon>Uroviricota</taxon>
        <taxon>Caudoviricetes</taxon>
        <taxon>Eneladusvirus</taxon>
        <taxon>Eneladusvirus Yen904</taxon>
    </lineage>
</organism>
<dbReference type="Proteomes" id="UP000317227">
    <property type="component" value="Segment"/>
</dbReference>
<gene>
    <name evidence="1" type="primary">g446</name>
</gene>
<dbReference type="KEGG" id="vg:40100964"/>
<reference evidence="3" key="1">
    <citation type="submission" date="2017-10" db="EMBL/GenBank/DDBJ databases">
        <authorList>
            <person name="Skurnik M."/>
        </authorList>
    </citation>
    <scope>NUCLEOTIDE SEQUENCE [LARGE SCALE GENOMIC DNA]</scope>
</reference>
<dbReference type="GeneID" id="40100964"/>
<dbReference type="EMBL" id="LT960551">
    <property type="protein sequence ID" value="SOK58723.1"/>
    <property type="molecule type" value="Genomic_DNA"/>
</dbReference>
<evidence type="ECO:0000313" key="4">
    <source>
        <dbReference type="Proteomes" id="UP000317227"/>
    </source>
</evidence>
<dbReference type="RefSeq" id="YP_009624056.1">
    <property type="nucleotide sequence ID" value="NC_042116.1"/>
</dbReference>
<dbReference type="OrthoDB" id="36104at10239"/>
<dbReference type="Proteomes" id="UP000240931">
    <property type="component" value="Segment"/>
</dbReference>
<evidence type="ECO:0000313" key="3">
    <source>
        <dbReference type="Proteomes" id="UP000240931"/>
    </source>
</evidence>